<dbReference type="InterPro" id="IPR011063">
    <property type="entry name" value="TilS/TtcA_N"/>
</dbReference>
<comment type="subcellular location">
    <subcellularLocation>
        <location evidence="1 8">Cytoplasm</location>
    </subcellularLocation>
</comment>
<dbReference type="EMBL" id="CP028942">
    <property type="protein sequence ID" value="QKM64770.1"/>
    <property type="molecule type" value="Genomic_DNA"/>
</dbReference>
<dbReference type="SMART" id="SM00977">
    <property type="entry name" value="TilS_C"/>
    <property type="match status" value="1"/>
</dbReference>
<protein>
    <recommendedName>
        <fullName evidence="8">tRNA(Ile)-lysidine synthase</fullName>
        <ecNumber evidence="8">6.3.4.19</ecNumber>
    </recommendedName>
    <alternativeName>
        <fullName evidence="8">tRNA(Ile)-2-lysyl-cytidine synthase</fullName>
    </alternativeName>
    <alternativeName>
        <fullName evidence="8">tRNA(Ile)-lysidine synthetase</fullName>
    </alternativeName>
</protein>
<dbReference type="InterPro" id="IPR015262">
    <property type="entry name" value="tRNA_Ile_lys_synt_subst-bd"/>
</dbReference>
<keyword evidence="3 8" id="KW-0436">Ligase</keyword>
<evidence type="ECO:0000256" key="6">
    <source>
        <dbReference type="ARBA" id="ARBA00022840"/>
    </source>
</evidence>
<dbReference type="InterPro" id="IPR014729">
    <property type="entry name" value="Rossmann-like_a/b/a_fold"/>
</dbReference>
<accession>A0A6M9PQE5</accession>
<comment type="domain">
    <text evidence="8">The N-terminal region contains the highly conserved SGGXDS motif, predicted to be a P-loop motif involved in ATP binding.</text>
</comment>
<sequence>MASSRKLQPSPKSPKRIAVALSGGLDSVVLLDTVCRSQAKSKNPALEIYAFHIHHGLQKPADDWLLFCEKLAKKYQIQFDFRLLHLGDQKSGGNIEGRARKARYEALAELCEQYGIGDLLLAHHQNDQAETVLLQLLRGSGVAGLSGMPSTRDLKAPNKQITLWRPLLNQSRAELESYAKEHKLKWVEDPSNQDDVFKRNAIRKQVIPRLEKLQPEAAANLARSAALIGESQVLLDRLAQIDGKNIYEEEAIAIKPLKTLAKLDSPAANNVLRYWLKTKGLAMPSQERLGAWWHDLEVVKSDAQLEWMHDGQTIRLWRGQLQVAENQTGQWVFKSIPSKSKKPGLSAVWIKAAQKDGLISTKARSGAEKLQVKANAPRRTLKNLFQENDVPPWQRQAPLLYVDEVLIAVAGVGVSYPYLVHSGSRVWPEWQQTAN</sequence>
<dbReference type="SUPFAM" id="SSF52402">
    <property type="entry name" value="Adenine nucleotide alpha hydrolases-like"/>
    <property type="match status" value="1"/>
</dbReference>
<evidence type="ECO:0000256" key="2">
    <source>
        <dbReference type="ARBA" id="ARBA00022490"/>
    </source>
</evidence>
<dbReference type="AlphaFoldDB" id="A0A6M9PQE5"/>
<keyword evidence="4 8" id="KW-0819">tRNA processing</keyword>
<dbReference type="Gene3D" id="3.40.50.620">
    <property type="entry name" value="HUPs"/>
    <property type="match status" value="1"/>
</dbReference>
<reference evidence="10 11" key="1">
    <citation type="submission" date="2018-04" db="EMBL/GenBank/DDBJ databases">
        <title>Polynucleobacter sp. UH21B genome.</title>
        <authorList>
            <person name="Hahn M.W."/>
        </authorList>
    </citation>
    <scope>NUCLEOTIDE SEQUENCE [LARGE SCALE GENOMIC DNA]</scope>
    <source>
        <strain evidence="10 11">MWH-UH21B</strain>
    </source>
</reference>
<dbReference type="InterPro" id="IPR012795">
    <property type="entry name" value="tRNA_Ile_lys_synt_N"/>
</dbReference>
<keyword evidence="2 8" id="KW-0963">Cytoplasm</keyword>
<keyword evidence="5 8" id="KW-0547">Nucleotide-binding</keyword>
<dbReference type="Pfam" id="PF11734">
    <property type="entry name" value="TilS_C"/>
    <property type="match status" value="1"/>
</dbReference>
<evidence type="ECO:0000313" key="10">
    <source>
        <dbReference type="EMBL" id="QKM64770.1"/>
    </source>
</evidence>
<evidence type="ECO:0000256" key="8">
    <source>
        <dbReference type="HAMAP-Rule" id="MF_01161"/>
    </source>
</evidence>
<proteinExistence type="inferred from homology"/>
<evidence type="ECO:0000256" key="1">
    <source>
        <dbReference type="ARBA" id="ARBA00004496"/>
    </source>
</evidence>
<dbReference type="CDD" id="cd01992">
    <property type="entry name" value="TilS_N"/>
    <property type="match status" value="1"/>
</dbReference>
<comment type="function">
    <text evidence="8">Ligates lysine onto the cytidine present at position 34 of the AUA codon-specific tRNA(Ile) that contains the anticodon CAU, in an ATP-dependent manner. Cytidine is converted to lysidine, thus changing the amino acid specificity of the tRNA from methionine to isoleucine.</text>
</comment>
<dbReference type="SUPFAM" id="SSF56037">
    <property type="entry name" value="PheT/TilS domain"/>
    <property type="match status" value="1"/>
</dbReference>
<comment type="similarity">
    <text evidence="8">Belongs to the tRNA(Ile)-lysidine synthase family.</text>
</comment>
<gene>
    <name evidence="8 10" type="primary">tilS</name>
    <name evidence="10" type="ORF">DCO17_05725</name>
</gene>
<keyword evidence="11" id="KW-1185">Reference proteome</keyword>
<evidence type="ECO:0000259" key="9">
    <source>
        <dbReference type="SMART" id="SM00977"/>
    </source>
</evidence>
<dbReference type="Proteomes" id="UP000503312">
    <property type="component" value="Chromosome"/>
</dbReference>
<evidence type="ECO:0000256" key="3">
    <source>
        <dbReference type="ARBA" id="ARBA00022598"/>
    </source>
</evidence>
<keyword evidence="6 8" id="KW-0067">ATP-binding</keyword>
<dbReference type="InterPro" id="IPR012094">
    <property type="entry name" value="tRNA_Ile_lys_synt"/>
</dbReference>
<feature type="binding site" evidence="8">
    <location>
        <begin position="22"/>
        <end position="27"/>
    </location>
    <ligand>
        <name>ATP</name>
        <dbReference type="ChEBI" id="CHEBI:30616"/>
    </ligand>
</feature>
<dbReference type="KEGG" id="ptrp:DCO17_05725"/>
<dbReference type="GO" id="GO:0005737">
    <property type="term" value="C:cytoplasm"/>
    <property type="evidence" value="ECO:0007669"/>
    <property type="project" value="UniProtKB-SubCell"/>
</dbReference>
<dbReference type="HAMAP" id="MF_01161">
    <property type="entry name" value="tRNA_Ile_lys_synt"/>
    <property type="match status" value="1"/>
</dbReference>
<evidence type="ECO:0000313" key="11">
    <source>
        <dbReference type="Proteomes" id="UP000503312"/>
    </source>
</evidence>
<organism evidence="10 11">
    <name type="scientific">Polynucleobacter tropicus</name>
    <dbReference type="NCBI Taxonomy" id="1743174"/>
    <lineage>
        <taxon>Bacteria</taxon>
        <taxon>Pseudomonadati</taxon>
        <taxon>Pseudomonadota</taxon>
        <taxon>Betaproteobacteria</taxon>
        <taxon>Burkholderiales</taxon>
        <taxon>Burkholderiaceae</taxon>
        <taxon>Polynucleobacter</taxon>
    </lineage>
</organism>
<dbReference type="GO" id="GO:0006400">
    <property type="term" value="P:tRNA modification"/>
    <property type="evidence" value="ECO:0007669"/>
    <property type="project" value="UniProtKB-UniRule"/>
</dbReference>
<dbReference type="Pfam" id="PF09179">
    <property type="entry name" value="TilS"/>
    <property type="match status" value="1"/>
</dbReference>
<dbReference type="Pfam" id="PF01171">
    <property type="entry name" value="ATP_bind_3"/>
    <property type="match status" value="1"/>
</dbReference>
<dbReference type="InterPro" id="IPR012796">
    <property type="entry name" value="Lysidine-tRNA-synth_C"/>
</dbReference>
<dbReference type="NCBIfam" id="TIGR02433">
    <property type="entry name" value="lysidine_TilS_C"/>
    <property type="match status" value="1"/>
</dbReference>
<dbReference type="SUPFAM" id="SSF82829">
    <property type="entry name" value="MesJ substrate recognition domain-like"/>
    <property type="match status" value="1"/>
</dbReference>
<evidence type="ECO:0000256" key="4">
    <source>
        <dbReference type="ARBA" id="ARBA00022694"/>
    </source>
</evidence>
<dbReference type="NCBIfam" id="TIGR02432">
    <property type="entry name" value="lysidine_TilS_N"/>
    <property type="match status" value="1"/>
</dbReference>
<dbReference type="EC" id="6.3.4.19" evidence="8"/>
<evidence type="ECO:0000256" key="7">
    <source>
        <dbReference type="ARBA" id="ARBA00048539"/>
    </source>
</evidence>
<comment type="catalytic activity">
    <reaction evidence="7 8">
        <text>cytidine(34) in tRNA(Ile2) + L-lysine + ATP = lysidine(34) in tRNA(Ile2) + AMP + diphosphate + H(+)</text>
        <dbReference type="Rhea" id="RHEA:43744"/>
        <dbReference type="Rhea" id="RHEA-COMP:10625"/>
        <dbReference type="Rhea" id="RHEA-COMP:10670"/>
        <dbReference type="ChEBI" id="CHEBI:15378"/>
        <dbReference type="ChEBI" id="CHEBI:30616"/>
        <dbReference type="ChEBI" id="CHEBI:32551"/>
        <dbReference type="ChEBI" id="CHEBI:33019"/>
        <dbReference type="ChEBI" id="CHEBI:82748"/>
        <dbReference type="ChEBI" id="CHEBI:83665"/>
        <dbReference type="ChEBI" id="CHEBI:456215"/>
        <dbReference type="EC" id="6.3.4.19"/>
    </reaction>
</comment>
<dbReference type="PANTHER" id="PTHR43033">
    <property type="entry name" value="TRNA(ILE)-LYSIDINE SYNTHASE-RELATED"/>
    <property type="match status" value="1"/>
</dbReference>
<dbReference type="Gene3D" id="1.20.59.20">
    <property type="match status" value="1"/>
</dbReference>
<feature type="domain" description="Lysidine-tRNA(Ile) synthetase C-terminal" evidence="9">
    <location>
        <begin position="359"/>
        <end position="430"/>
    </location>
</feature>
<evidence type="ECO:0000256" key="5">
    <source>
        <dbReference type="ARBA" id="ARBA00022741"/>
    </source>
</evidence>
<dbReference type="RefSeq" id="WP_173955809.1">
    <property type="nucleotide sequence ID" value="NZ_CP028942.1"/>
</dbReference>
<dbReference type="PANTHER" id="PTHR43033:SF1">
    <property type="entry name" value="TRNA(ILE)-LYSIDINE SYNTHASE-RELATED"/>
    <property type="match status" value="1"/>
</dbReference>
<dbReference type="GO" id="GO:0032267">
    <property type="term" value="F:tRNA(Ile)-lysidine synthase activity"/>
    <property type="evidence" value="ECO:0007669"/>
    <property type="project" value="UniProtKB-EC"/>
</dbReference>
<name>A0A6M9PQE5_9BURK</name>
<dbReference type="GO" id="GO:0005524">
    <property type="term" value="F:ATP binding"/>
    <property type="evidence" value="ECO:0007669"/>
    <property type="project" value="UniProtKB-UniRule"/>
</dbReference>